<feature type="transmembrane region" description="Helical" evidence="1">
    <location>
        <begin position="85"/>
        <end position="105"/>
    </location>
</feature>
<gene>
    <name evidence="2" type="ORF">OSB04_002272</name>
</gene>
<feature type="transmembrane region" description="Helical" evidence="1">
    <location>
        <begin position="57"/>
        <end position="78"/>
    </location>
</feature>
<protein>
    <submittedName>
        <fullName evidence="2">Uncharacterized protein</fullName>
    </submittedName>
</protein>
<accession>A0AA38U370</accession>
<keyword evidence="1" id="KW-1133">Transmembrane helix</keyword>
<keyword evidence="1" id="KW-0472">Membrane</keyword>
<sequence length="462" mass="50355">MISDPVRVMISDLMGYDFRSGGGYDFRSGGIWWCGGGSGGCGGDGGGGGCGGDGSGVGVVVVVVMEMVVVGVVEMVVVVGMVEMVVVGVVEMVVVVGMVVVGVVVVVEMVVVAMVAVVGVVVVVEIVVVEREGWVGRAPPDGITSPAGWGYASSGFSGLEALAGLENLVEELFTKEGWRFYLAKWEQLEGNSGSNRSVLEATSKVQLRVAKEKPTCDGTNLVERLSCGPEHQRGARAVGYENSWHVNRRLSKEGRIQWLTPIEFLRRKMLSALKRSLYCSKYVTKEGRKVYRYVEVLKPEIKEVVVTTRCTNFYQMHESKLERPLEVEIADKEYRWCSGVYKDNNRALSGGELTIEGDERRGLPKMCTLAKARKHVLHGGRDNLAYVIDIRDEAKKRTVAGVPVVSEFQAFSRMTCLAYLSRVSRVPDRASLAGGAGSKGPVPENDNFHIMIPIPNDTYIYI</sequence>
<name>A0AA38U370_9ASTR</name>
<organism evidence="2 3">
    <name type="scientific">Centaurea solstitialis</name>
    <name type="common">yellow star-thistle</name>
    <dbReference type="NCBI Taxonomy" id="347529"/>
    <lineage>
        <taxon>Eukaryota</taxon>
        <taxon>Viridiplantae</taxon>
        <taxon>Streptophyta</taxon>
        <taxon>Embryophyta</taxon>
        <taxon>Tracheophyta</taxon>
        <taxon>Spermatophyta</taxon>
        <taxon>Magnoliopsida</taxon>
        <taxon>eudicotyledons</taxon>
        <taxon>Gunneridae</taxon>
        <taxon>Pentapetalae</taxon>
        <taxon>asterids</taxon>
        <taxon>campanulids</taxon>
        <taxon>Asterales</taxon>
        <taxon>Asteraceae</taxon>
        <taxon>Carduoideae</taxon>
        <taxon>Cardueae</taxon>
        <taxon>Centaureinae</taxon>
        <taxon>Centaurea</taxon>
    </lineage>
</organism>
<feature type="transmembrane region" description="Helical" evidence="1">
    <location>
        <begin position="111"/>
        <end position="129"/>
    </location>
</feature>
<keyword evidence="1" id="KW-0812">Transmembrane</keyword>
<comment type="caution">
    <text evidence="2">The sequence shown here is derived from an EMBL/GenBank/DDBJ whole genome shotgun (WGS) entry which is preliminary data.</text>
</comment>
<evidence type="ECO:0000313" key="3">
    <source>
        <dbReference type="Proteomes" id="UP001172457"/>
    </source>
</evidence>
<evidence type="ECO:0000313" key="2">
    <source>
        <dbReference type="EMBL" id="KAJ9566306.1"/>
    </source>
</evidence>
<proteinExistence type="predicted"/>
<dbReference type="AlphaFoldDB" id="A0AA38U370"/>
<dbReference type="Proteomes" id="UP001172457">
    <property type="component" value="Chromosome 1"/>
</dbReference>
<reference evidence="2" key="1">
    <citation type="submission" date="2023-03" db="EMBL/GenBank/DDBJ databases">
        <title>Chromosome-scale reference genome and RAD-based genetic map of yellow starthistle (Centaurea solstitialis) reveal putative structural variation and QTLs associated with invader traits.</title>
        <authorList>
            <person name="Reatini B."/>
            <person name="Cang F.A."/>
            <person name="Jiang Q."/>
            <person name="Mckibben M.T.W."/>
            <person name="Barker M.S."/>
            <person name="Rieseberg L.H."/>
            <person name="Dlugosch K.M."/>
        </authorList>
    </citation>
    <scope>NUCLEOTIDE SEQUENCE</scope>
    <source>
        <strain evidence="2">CAN-66</strain>
        <tissue evidence="2">Leaf</tissue>
    </source>
</reference>
<evidence type="ECO:0000256" key="1">
    <source>
        <dbReference type="SAM" id="Phobius"/>
    </source>
</evidence>
<dbReference type="EMBL" id="JARYMX010000001">
    <property type="protein sequence ID" value="KAJ9566306.1"/>
    <property type="molecule type" value="Genomic_DNA"/>
</dbReference>
<keyword evidence="3" id="KW-1185">Reference proteome</keyword>